<accession>A0A0D1Y7F9</accession>
<feature type="compositionally biased region" description="Basic and acidic residues" evidence="1">
    <location>
        <begin position="99"/>
        <end position="109"/>
    </location>
</feature>
<feature type="region of interest" description="Disordered" evidence="1">
    <location>
        <begin position="1"/>
        <end position="32"/>
    </location>
</feature>
<feature type="compositionally biased region" description="Polar residues" evidence="1">
    <location>
        <begin position="1"/>
        <end position="11"/>
    </location>
</feature>
<dbReference type="GeneID" id="27318334"/>
<dbReference type="Proteomes" id="UP000054302">
    <property type="component" value="Unassembled WGS sequence"/>
</dbReference>
<dbReference type="HOGENOM" id="CLU_1378132_0_0_1"/>
<organism evidence="2 3">
    <name type="scientific">Exophiala mesophila</name>
    <name type="common">Black yeast-like fungus</name>
    <dbReference type="NCBI Taxonomy" id="212818"/>
    <lineage>
        <taxon>Eukaryota</taxon>
        <taxon>Fungi</taxon>
        <taxon>Dikarya</taxon>
        <taxon>Ascomycota</taxon>
        <taxon>Pezizomycotina</taxon>
        <taxon>Eurotiomycetes</taxon>
        <taxon>Chaetothyriomycetidae</taxon>
        <taxon>Chaetothyriales</taxon>
        <taxon>Herpotrichiellaceae</taxon>
        <taxon>Exophiala</taxon>
    </lineage>
</organism>
<dbReference type="AlphaFoldDB" id="A0A0D1Y7F9"/>
<evidence type="ECO:0000256" key="1">
    <source>
        <dbReference type="SAM" id="MobiDB-lite"/>
    </source>
</evidence>
<dbReference type="VEuPathDB" id="FungiDB:PV10_00489"/>
<name>A0A0D1Y7F9_EXOME</name>
<sequence length="198" mass="22388">MELQSNTSNRSLHTKSACHKAGSVAHRHHDSDLKSAKVIEGLEVNGNETRPVNGIQQTRLLDSKSTHSSTNPSQPRSTPPVAPRRPPCRRHSRSSSCLDPRHIPMDHKYPLRSFMSPDPSDRIEHWARSKEQQSIFALHGVDEIQVKGCHEVAQNTNPQATQEDVKQDHRFSLPMVGEQFSDYQEIDHGRQTPDQLDL</sequence>
<feature type="compositionally biased region" description="Polar residues" evidence="1">
    <location>
        <begin position="46"/>
        <end position="60"/>
    </location>
</feature>
<evidence type="ECO:0000313" key="3">
    <source>
        <dbReference type="Proteomes" id="UP000054302"/>
    </source>
</evidence>
<dbReference type="EMBL" id="KN847520">
    <property type="protein sequence ID" value="KIV96651.1"/>
    <property type="molecule type" value="Genomic_DNA"/>
</dbReference>
<proteinExistence type="predicted"/>
<feature type="region of interest" description="Disordered" evidence="1">
    <location>
        <begin position="44"/>
        <end position="116"/>
    </location>
</feature>
<protein>
    <submittedName>
        <fullName evidence="2">Uncharacterized protein</fullName>
    </submittedName>
</protein>
<dbReference type="OrthoDB" id="10417141at2759"/>
<gene>
    <name evidence="2" type="ORF">PV10_00489</name>
</gene>
<reference evidence="2 3" key="1">
    <citation type="submission" date="2015-01" db="EMBL/GenBank/DDBJ databases">
        <title>The Genome Sequence of Exophiala mesophila CBS40295.</title>
        <authorList>
            <consortium name="The Broad Institute Genomics Platform"/>
            <person name="Cuomo C."/>
            <person name="de Hoog S."/>
            <person name="Gorbushina A."/>
            <person name="Stielow B."/>
            <person name="Teixiera M."/>
            <person name="Abouelleil A."/>
            <person name="Chapman S.B."/>
            <person name="Priest M."/>
            <person name="Young S.K."/>
            <person name="Wortman J."/>
            <person name="Nusbaum C."/>
            <person name="Birren B."/>
        </authorList>
    </citation>
    <scope>NUCLEOTIDE SEQUENCE [LARGE SCALE GENOMIC DNA]</scope>
    <source>
        <strain evidence="2 3">CBS 40295</strain>
    </source>
</reference>
<dbReference type="RefSeq" id="XP_016228225.1">
    <property type="nucleotide sequence ID" value="XM_016364576.1"/>
</dbReference>
<keyword evidence="3" id="KW-1185">Reference proteome</keyword>
<evidence type="ECO:0000313" key="2">
    <source>
        <dbReference type="EMBL" id="KIV96651.1"/>
    </source>
</evidence>